<keyword evidence="3 10" id="KW-0812">Transmembrane</keyword>
<feature type="region of interest" description="Disordered" evidence="9">
    <location>
        <begin position="22"/>
        <end position="41"/>
    </location>
</feature>
<evidence type="ECO:0000256" key="5">
    <source>
        <dbReference type="ARBA" id="ARBA00023065"/>
    </source>
</evidence>
<keyword evidence="4 10" id="KW-1133">Transmembrane helix</keyword>
<dbReference type="Pfam" id="PF03185">
    <property type="entry name" value="CaKB"/>
    <property type="match status" value="1"/>
</dbReference>
<dbReference type="Proteomes" id="UP001158576">
    <property type="component" value="Chromosome PAR"/>
</dbReference>
<feature type="transmembrane region" description="Helical" evidence="10">
    <location>
        <begin position="53"/>
        <end position="73"/>
    </location>
</feature>
<evidence type="ECO:0000313" key="12">
    <source>
        <dbReference type="Proteomes" id="UP001158576"/>
    </source>
</evidence>
<feature type="transmembrane region" description="Helical" evidence="10">
    <location>
        <begin position="211"/>
        <end position="229"/>
    </location>
</feature>
<evidence type="ECO:0000313" key="11">
    <source>
        <dbReference type="EMBL" id="CAG5079151.1"/>
    </source>
</evidence>
<evidence type="ECO:0000256" key="3">
    <source>
        <dbReference type="ARBA" id="ARBA00022692"/>
    </source>
</evidence>
<evidence type="ECO:0000256" key="4">
    <source>
        <dbReference type="ARBA" id="ARBA00022989"/>
    </source>
</evidence>
<protein>
    <submittedName>
        <fullName evidence="11">Oidioi.mRNA.OKI2018_I69.PAR.g9184.t1.cds</fullName>
    </submittedName>
</protein>
<dbReference type="EMBL" id="OU015568">
    <property type="protein sequence ID" value="CAG5079151.1"/>
    <property type="molecule type" value="Genomic_DNA"/>
</dbReference>
<organism evidence="11 12">
    <name type="scientific">Oikopleura dioica</name>
    <name type="common">Tunicate</name>
    <dbReference type="NCBI Taxonomy" id="34765"/>
    <lineage>
        <taxon>Eukaryota</taxon>
        <taxon>Metazoa</taxon>
        <taxon>Chordata</taxon>
        <taxon>Tunicata</taxon>
        <taxon>Appendicularia</taxon>
        <taxon>Copelata</taxon>
        <taxon>Oikopleuridae</taxon>
        <taxon>Oikopleura</taxon>
    </lineage>
</organism>
<evidence type="ECO:0000256" key="8">
    <source>
        <dbReference type="ARBA" id="ARBA00023303"/>
    </source>
</evidence>
<keyword evidence="8" id="KW-0407">Ion channel</keyword>
<keyword evidence="12" id="KW-1185">Reference proteome</keyword>
<evidence type="ECO:0000256" key="9">
    <source>
        <dbReference type="SAM" id="MobiDB-lite"/>
    </source>
</evidence>
<proteinExistence type="predicted"/>
<accession>A0ABN7RMS2</accession>
<name>A0ABN7RMS2_OIKDI</name>
<reference evidence="11 12" key="1">
    <citation type="submission" date="2021-04" db="EMBL/GenBank/DDBJ databases">
        <authorList>
            <person name="Bliznina A."/>
        </authorList>
    </citation>
    <scope>NUCLEOTIDE SEQUENCE [LARGE SCALE GENOMIC DNA]</scope>
</reference>
<keyword evidence="7" id="KW-0325">Glycoprotein</keyword>
<keyword evidence="6 10" id="KW-0472">Membrane</keyword>
<gene>
    <name evidence="11" type="ORF">OKIOD_LOCUS742</name>
</gene>
<evidence type="ECO:0000256" key="2">
    <source>
        <dbReference type="ARBA" id="ARBA00022448"/>
    </source>
</evidence>
<feature type="compositionally biased region" description="Basic and acidic residues" evidence="9">
    <location>
        <begin position="22"/>
        <end position="34"/>
    </location>
</feature>
<evidence type="ECO:0000256" key="6">
    <source>
        <dbReference type="ARBA" id="ARBA00023136"/>
    </source>
</evidence>
<dbReference type="PANTHER" id="PTHR10258">
    <property type="entry name" value="CALCIUM-ACTIVATED POTASSIUM CHANNEL SUBUNIT BETA"/>
    <property type="match status" value="1"/>
</dbReference>
<comment type="subcellular location">
    <subcellularLocation>
        <location evidence="1">Membrane</location>
        <topology evidence="1">Multi-pass membrane protein</topology>
    </subcellularLocation>
</comment>
<keyword evidence="2" id="KW-0813">Transport</keyword>
<keyword evidence="5" id="KW-0406">Ion transport</keyword>
<evidence type="ECO:0000256" key="7">
    <source>
        <dbReference type="ARBA" id="ARBA00023180"/>
    </source>
</evidence>
<sequence length="247" mass="27949">MAFFSWAQEKVRKFSIRRPSLEDESGKRASKPNDPKVPGVTVKSKSLTDKNQFILAGSVLLLIFSCVSLVFTIKTIVPGLHSRHLQETNCTVIDSIYNGKIMCPVTNLSDRGCTPKMNCLEIFVSTNPNYGDKTAYLLHQNEYSFVTDLLPCSYHPPQCTCNTDILNNATERFNETFGLQGNSFSCFQSTKNPQEVTMHRIIKTSDMAHSIFWPLFGIILSVWSIVSFAKKNNSKINRLYIYNYFGS</sequence>
<dbReference type="PANTHER" id="PTHR10258:SF8">
    <property type="entry name" value="CALCIUM-ACTIVATED POTASSIUM CHANNEL BK ALPHA SUBUNIT DOMAIN-CONTAINING PROTEIN"/>
    <property type="match status" value="1"/>
</dbReference>
<evidence type="ECO:0000256" key="1">
    <source>
        <dbReference type="ARBA" id="ARBA00004141"/>
    </source>
</evidence>
<evidence type="ECO:0000256" key="10">
    <source>
        <dbReference type="SAM" id="Phobius"/>
    </source>
</evidence>
<dbReference type="InterPro" id="IPR003930">
    <property type="entry name" value="K_chnl_Ca-activ_BK_bsu"/>
</dbReference>